<accession>A0A1X7R5L1</accession>
<dbReference type="Gene3D" id="3.30.830.10">
    <property type="entry name" value="Metalloenzyme, LuxS/M16 peptidase-like"/>
    <property type="match status" value="2"/>
</dbReference>
<dbReference type="InterPro" id="IPR011765">
    <property type="entry name" value="Pept_M16_N"/>
</dbReference>
<dbReference type="GO" id="GO:0004222">
    <property type="term" value="F:metalloendopeptidase activity"/>
    <property type="evidence" value="ECO:0007669"/>
    <property type="project" value="TreeGrafter"/>
</dbReference>
<name>A0A1X7R5L1_9SACH</name>
<dbReference type="GO" id="GO:0006627">
    <property type="term" value="P:protein processing involved in protein targeting to mitochondrion"/>
    <property type="evidence" value="ECO:0007669"/>
    <property type="project" value="TreeGrafter"/>
</dbReference>
<dbReference type="STRING" id="1789683.A0A1X7R5L1"/>
<dbReference type="Pfam" id="PF00675">
    <property type="entry name" value="Peptidase_M16"/>
    <property type="match status" value="1"/>
</dbReference>
<dbReference type="GO" id="GO:0009060">
    <property type="term" value="P:aerobic respiration"/>
    <property type="evidence" value="ECO:0007669"/>
    <property type="project" value="TreeGrafter"/>
</dbReference>
<gene>
    <name evidence="3" type="ORF">KASA_0M02893G</name>
</gene>
<reference evidence="3 4" key="1">
    <citation type="submission" date="2017-04" db="EMBL/GenBank/DDBJ databases">
        <authorList>
            <person name="Afonso C.L."/>
            <person name="Miller P.J."/>
            <person name="Scott M.A."/>
            <person name="Spackman E."/>
            <person name="Goraichik I."/>
            <person name="Dimitrov K.M."/>
            <person name="Suarez D.L."/>
            <person name="Swayne D.E."/>
        </authorList>
    </citation>
    <scope>NUCLEOTIDE SEQUENCE [LARGE SCALE GENOMIC DNA]</scope>
</reference>
<dbReference type="SUPFAM" id="SSF63411">
    <property type="entry name" value="LuxS/MPP-like metallohydrolase"/>
    <property type="match status" value="2"/>
</dbReference>
<dbReference type="Proteomes" id="UP000196158">
    <property type="component" value="Unassembled WGS sequence"/>
</dbReference>
<proteinExistence type="predicted"/>
<keyword evidence="4" id="KW-1185">Reference proteome</keyword>
<dbReference type="GO" id="GO:0005739">
    <property type="term" value="C:mitochondrion"/>
    <property type="evidence" value="ECO:0007669"/>
    <property type="project" value="TreeGrafter"/>
</dbReference>
<dbReference type="OrthoDB" id="10251424at2759"/>
<evidence type="ECO:0000313" key="3">
    <source>
        <dbReference type="EMBL" id="SMN20864.1"/>
    </source>
</evidence>
<dbReference type="PANTHER" id="PTHR11851:SF126">
    <property type="entry name" value="CYTOCHROME B-C1 COMPLEX SUBUNIT 1, MITOCHONDRIAL"/>
    <property type="match status" value="1"/>
</dbReference>
<protein>
    <submittedName>
        <fullName evidence="3">Similar to Saccharomyces cerevisiae YBL045C COR1 Core subunit of the ubiquinol-cytochrome c reductase complex (Bc1 complex)</fullName>
    </submittedName>
</protein>
<dbReference type="Pfam" id="PF05193">
    <property type="entry name" value="Peptidase_M16_C"/>
    <property type="match status" value="1"/>
</dbReference>
<dbReference type="InterPro" id="IPR011249">
    <property type="entry name" value="Metalloenz_LuxS/M16"/>
</dbReference>
<dbReference type="InterPro" id="IPR007863">
    <property type="entry name" value="Peptidase_M16_C"/>
</dbReference>
<evidence type="ECO:0000259" key="1">
    <source>
        <dbReference type="Pfam" id="PF00675"/>
    </source>
</evidence>
<dbReference type="PANTHER" id="PTHR11851">
    <property type="entry name" value="METALLOPROTEASE"/>
    <property type="match status" value="1"/>
</dbReference>
<evidence type="ECO:0000313" key="4">
    <source>
        <dbReference type="Proteomes" id="UP000196158"/>
    </source>
</evidence>
<sequence length="455" mass="50627">MLRSTTSNLMSKRCLATMAKTAPKIEVTELSNGITVATEFNPNSKTSSIGLVYSAGSSAENPYNNGVSNLWTNYFTHSNIQQDAAKKGFLLSSKVNRESQSFTINSLSGNTQQALNFLQKKFISNLSGNLENNSNIFNTIKNDTLKQLTRFEEFNHSGRVLEHLHSTAFQNTPLALPTRGTIETVETLIPEDLESFAKEFFHSKNTTIVATGNTPHEELIKAIDSELSLATKSISTPIAKSSFLGSEVRLRDDTLPKAWIALAVEGESSKSSNYLVANVAANIFGSYVANEPRSRLQGIKLLDNIQEYHLCDSFDHFSYSYKDTGLWGFATEIGNVGGIDDMIHFTLKQWNRLTVSITETELERGKALLKLKLGQANNLRSKDASLLGNELIENGGLYLNTAEVFKKIDSITTKDIKNWAGNRVWDQDIAISGTGQIEDLLDYMRMRNDMSMMRW</sequence>
<dbReference type="AlphaFoldDB" id="A0A1X7R5L1"/>
<evidence type="ECO:0000259" key="2">
    <source>
        <dbReference type="Pfam" id="PF05193"/>
    </source>
</evidence>
<organism evidence="3 4">
    <name type="scientific">Maudiozyma saulgeensis</name>
    <dbReference type="NCBI Taxonomy" id="1789683"/>
    <lineage>
        <taxon>Eukaryota</taxon>
        <taxon>Fungi</taxon>
        <taxon>Dikarya</taxon>
        <taxon>Ascomycota</taxon>
        <taxon>Saccharomycotina</taxon>
        <taxon>Saccharomycetes</taxon>
        <taxon>Saccharomycetales</taxon>
        <taxon>Saccharomycetaceae</taxon>
        <taxon>Maudiozyma</taxon>
    </lineage>
</organism>
<dbReference type="InterPro" id="IPR050361">
    <property type="entry name" value="MPP/UQCRC_Complex"/>
</dbReference>
<dbReference type="EMBL" id="FXLY01000006">
    <property type="protein sequence ID" value="SMN20864.1"/>
    <property type="molecule type" value="Genomic_DNA"/>
</dbReference>
<feature type="domain" description="Peptidase M16 C-terminal" evidence="2">
    <location>
        <begin position="190"/>
        <end position="368"/>
    </location>
</feature>
<dbReference type="GO" id="GO:0046872">
    <property type="term" value="F:metal ion binding"/>
    <property type="evidence" value="ECO:0007669"/>
    <property type="project" value="InterPro"/>
</dbReference>
<feature type="domain" description="Peptidase M16 N-terminal" evidence="1">
    <location>
        <begin position="36"/>
        <end position="181"/>
    </location>
</feature>